<dbReference type="GO" id="GO:0003723">
    <property type="term" value="F:RNA binding"/>
    <property type="evidence" value="ECO:0007669"/>
    <property type="project" value="TreeGrafter"/>
</dbReference>
<evidence type="ECO:0000256" key="4">
    <source>
        <dbReference type="ARBA" id="ARBA00035216"/>
    </source>
</evidence>
<dbReference type="AlphaFoldDB" id="A0A5N4CH29"/>
<evidence type="ECO:0000256" key="3">
    <source>
        <dbReference type="ARBA" id="ARBA00023274"/>
    </source>
</evidence>
<accession>A0A5N4CH29</accession>
<dbReference type="InterPro" id="IPR001380">
    <property type="entry name" value="Ribosomal_eL13"/>
</dbReference>
<evidence type="ECO:0000256" key="2">
    <source>
        <dbReference type="ARBA" id="ARBA00022980"/>
    </source>
</evidence>
<proteinExistence type="inferred from homology"/>
<evidence type="ECO:0000313" key="7">
    <source>
        <dbReference type="Proteomes" id="UP000299084"/>
    </source>
</evidence>
<protein>
    <recommendedName>
        <fullName evidence="4">Large ribosomal subunit protein eL13</fullName>
    </recommendedName>
    <alternativeName>
        <fullName evidence="5">60S ribosomal protein L13</fullName>
    </alternativeName>
</protein>
<organism evidence="6 7">
    <name type="scientific">Camelus dromedarius</name>
    <name type="common">Dromedary</name>
    <name type="synonym">Arabian camel</name>
    <dbReference type="NCBI Taxonomy" id="9838"/>
    <lineage>
        <taxon>Eukaryota</taxon>
        <taxon>Metazoa</taxon>
        <taxon>Chordata</taxon>
        <taxon>Craniata</taxon>
        <taxon>Vertebrata</taxon>
        <taxon>Euteleostomi</taxon>
        <taxon>Mammalia</taxon>
        <taxon>Eutheria</taxon>
        <taxon>Laurasiatheria</taxon>
        <taxon>Artiodactyla</taxon>
        <taxon>Tylopoda</taxon>
        <taxon>Camelidae</taxon>
        <taxon>Camelus</taxon>
    </lineage>
</organism>
<evidence type="ECO:0000256" key="5">
    <source>
        <dbReference type="ARBA" id="ARBA00035321"/>
    </source>
</evidence>
<dbReference type="EMBL" id="JWIN03000025">
    <property type="protein sequence ID" value="KAB1258221.1"/>
    <property type="molecule type" value="Genomic_DNA"/>
</dbReference>
<dbReference type="GO" id="GO:0022625">
    <property type="term" value="C:cytosolic large ribosomal subunit"/>
    <property type="evidence" value="ECO:0007669"/>
    <property type="project" value="TreeGrafter"/>
</dbReference>
<reference evidence="6 7" key="1">
    <citation type="journal article" date="2019" name="Mol. Ecol. Resour.">
        <title>Improving Illumina assemblies with Hi-C and long reads: an example with the North African dromedary.</title>
        <authorList>
            <person name="Elbers J.P."/>
            <person name="Rogers M.F."/>
            <person name="Perelman P.L."/>
            <person name="Proskuryakova A.A."/>
            <person name="Serdyukova N.A."/>
            <person name="Johnson W.E."/>
            <person name="Horin P."/>
            <person name="Corander J."/>
            <person name="Murphy D."/>
            <person name="Burger P.A."/>
        </authorList>
    </citation>
    <scope>NUCLEOTIDE SEQUENCE [LARGE SCALE GENOMIC DNA]</scope>
    <source>
        <strain evidence="6">Drom800</strain>
        <tissue evidence="6">Blood</tissue>
    </source>
</reference>
<dbReference type="PANTHER" id="PTHR11722:SF0">
    <property type="entry name" value="LARGE RIBOSOMAL SUBUNIT PROTEIN EL13"/>
    <property type="match status" value="1"/>
</dbReference>
<gene>
    <name evidence="6" type="ORF">Cadr_000022789</name>
</gene>
<keyword evidence="2 6" id="KW-0689">Ribosomal protein</keyword>
<dbReference type="GO" id="GO:0003735">
    <property type="term" value="F:structural constituent of ribosome"/>
    <property type="evidence" value="ECO:0007669"/>
    <property type="project" value="InterPro"/>
</dbReference>
<evidence type="ECO:0000313" key="6">
    <source>
        <dbReference type="EMBL" id="KAB1258221.1"/>
    </source>
</evidence>
<keyword evidence="3" id="KW-0687">Ribonucleoprotein</keyword>
<name>A0A5N4CH29_CAMDR</name>
<sequence>MNRPFQRRSFTLEELRMASIHKKVALLLGMSLDPKRRNKCTELLQANLQGLKENRSKLILFPREALGPREGRQLC</sequence>
<keyword evidence="7" id="KW-1185">Reference proteome</keyword>
<comment type="caution">
    <text evidence="6">The sequence shown here is derived from an EMBL/GenBank/DDBJ whole genome shotgun (WGS) entry which is preliminary data.</text>
</comment>
<dbReference type="Pfam" id="PF01294">
    <property type="entry name" value="Ribosomal_L13e"/>
    <property type="match status" value="1"/>
</dbReference>
<comment type="similarity">
    <text evidence="1">Belongs to the eukaryotic ribosomal protein eL13 family.</text>
</comment>
<dbReference type="PANTHER" id="PTHR11722">
    <property type="entry name" value="60S RIBOSOMAL PROTEIN L13"/>
    <property type="match status" value="1"/>
</dbReference>
<dbReference type="Proteomes" id="UP000299084">
    <property type="component" value="Unassembled WGS sequence"/>
</dbReference>
<dbReference type="GO" id="GO:0006412">
    <property type="term" value="P:translation"/>
    <property type="evidence" value="ECO:0007669"/>
    <property type="project" value="InterPro"/>
</dbReference>
<evidence type="ECO:0000256" key="1">
    <source>
        <dbReference type="ARBA" id="ARBA00005640"/>
    </source>
</evidence>